<evidence type="ECO:0000313" key="9">
    <source>
        <dbReference type="EMBL" id="MBE9664087.1"/>
    </source>
</evidence>
<name>A0A929PZ65_9SPHI</name>
<dbReference type="AlphaFoldDB" id="A0A929PZ65"/>
<comment type="similarity">
    <text evidence="1 6">Belongs to the sigma-70 factor family. ECF subfamily.</text>
</comment>
<evidence type="ECO:0000256" key="3">
    <source>
        <dbReference type="ARBA" id="ARBA00023082"/>
    </source>
</evidence>
<keyword evidence="10" id="KW-1185">Reference proteome</keyword>
<comment type="caution">
    <text evidence="9">The sequence shown here is derived from an EMBL/GenBank/DDBJ whole genome shotgun (WGS) entry which is preliminary data.</text>
</comment>
<dbReference type="InterPro" id="IPR000838">
    <property type="entry name" value="RNA_pol_sigma70_ECF_CS"/>
</dbReference>
<evidence type="ECO:0000256" key="6">
    <source>
        <dbReference type="RuleBase" id="RU000716"/>
    </source>
</evidence>
<dbReference type="GO" id="GO:0003677">
    <property type="term" value="F:DNA binding"/>
    <property type="evidence" value="ECO:0007669"/>
    <property type="project" value="UniProtKB-KW"/>
</dbReference>
<evidence type="ECO:0000259" key="7">
    <source>
        <dbReference type="Pfam" id="PF04542"/>
    </source>
</evidence>
<proteinExistence type="inferred from homology"/>
<dbReference type="SUPFAM" id="SSF88946">
    <property type="entry name" value="Sigma2 domain of RNA polymerase sigma factors"/>
    <property type="match status" value="1"/>
</dbReference>
<dbReference type="PROSITE" id="PS01063">
    <property type="entry name" value="SIGMA70_ECF"/>
    <property type="match status" value="1"/>
</dbReference>
<dbReference type="CDD" id="cd06171">
    <property type="entry name" value="Sigma70_r4"/>
    <property type="match status" value="1"/>
</dbReference>
<dbReference type="PANTHER" id="PTHR43133">
    <property type="entry name" value="RNA POLYMERASE ECF-TYPE SIGMA FACTO"/>
    <property type="match status" value="1"/>
</dbReference>
<reference evidence="9" key="1">
    <citation type="submission" date="2020-10" db="EMBL/GenBank/DDBJ databases">
        <title>Mucilaginibacter mali sp. nov., isolated from rhizosphere soil of apple orchard.</title>
        <authorList>
            <person name="Lee J.-S."/>
            <person name="Kim H.S."/>
            <person name="Kim J.-S."/>
        </authorList>
    </citation>
    <scope>NUCLEOTIDE SEQUENCE</scope>
    <source>
        <strain evidence="9">KCTC 22746</strain>
    </source>
</reference>
<keyword evidence="3 6" id="KW-0731">Sigma factor</keyword>
<dbReference type="InterPro" id="IPR007627">
    <property type="entry name" value="RNA_pol_sigma70_r2"/>
</dbReference>
<dbReference type="Pfam" id="PF08281">
    <property type="entry name" value="Sigma70_r4_2"/>
    <property type="match status" value="1"/>
</dbReference>
<dbReference type="Proteomes" id="UP000622475">
    <property type="component" value="Unassembled WGS sequence"/>
</dbReference>
<dbReference type="EMBL" id="JADFFL010000009">
    <property type="protein sequence ID" value="MBE9664087.1"/>
    <property type="molecule type" value="Genomic_DNA"/>
</dbReference>
<dbReference type="PANTHER" id="PTHR43133:SF8">
    <property type="entry name" value="RNA POLYMERASE SIGMA FACTOR HI_1459-RELATED"/>
    <property type="match status" value="1"/>
</dbReference>
<dbReference type="InterPro" id="IPR013325">
    <property type="entry name" value="RNA_pol_sigma_r2"/>
</dbReference>
<dbReference type="RefSeq" id="WP_194113331.1">
    <property type="nucleotide sequence ID" value="NZ_JADFFL010000009.1"/>
</dbReference>
<dbReference type="InterPro" id="IPR014284">
    <property type="entry name" value="RNA_pol_sigma-70_dom"/>
</dbReference>
<evidence type="ECO:0000256" key="4">
    <source>
        <dbReference type="ARBA" id="ARBA00023125"/>
    </source>
</evidence>
<dbReference type="InterPro" id="IPR039425">
    <property type="entry name" value="RNA_pol_sigma-70-like"/>
</dbReference>
<feature type="domain" description="RNA polymerase sigma factor 70 region 4 type 2" evidence="8">
    <location>
        <begin position="118"/>
        <end position="168"/>
    </location>
</feature>
<evidence type="ECO:0000259" key="8">
    <source>
        <dbReference type="Pfam" id="PF08281"/>
    </source>
</evidence>
<keyword evidence="2 6" id="KW-0805">Transcription regulation</keyword>
<evidence type="ECO:0000256" key="5">
    <source>
        <dbReference type="ARBA" id="ARBA00023163"/>
    </source>
</evidence>
<evidence type="ECO:0000256" key="1">
    <source>
        <dbReference type="ARBA" id="ARBA00010641"/>
    </source>
</evidence>
<dbReference type="InterPro" id="IPR036388">
    <property type="entry name" value="WH-like_DNA-bd_sf"/>
</dbReference>
<dbReference type="Gene3D" id="1.10.1740.10">
    <property type="match status" value="1"/>
</dbReference>
<protein>
    <recommendedName>
        <fullName evidence="6">RNA polymerase sigma factor</fullName>
    </recommendedName>
</protein>
<dbReference type="NCBIfam" id="TIGR02937">
    <property type="entry name" value="sigma70-ECF"/>
    <property type="match status" value="1"/>
</dbReference>
<dbReference type="Pfam" id="PF04542">
    <property type="entry name" value="Sigma70_r2"/>
    <property type="match status" value="1"/>
</dbReference>
<keyword evidence="5 6" id="KW-0804">Transcription</keyword>
<dbReference type="Gene3D" id="1.10.10.10">
    <property type="entry name" value="Winged helix-like DNA-binding domain superfamily/Winged helix DNA-binding domain"/>
    <property type="match status" value="1"/>
</dbReference>
<gene>
    <name evidence="9" type="ORF">IRJ16_19555</name>
</gene>
<accession>A0A929PZ65</accession>
<dbReference type="GO" id="GO:0006352">
    <property type="term" value="P:DNA-templated transcription initiation"/>
    <property type="evidence" value="ECO:0007669"/>
    <property type="project" value="InterPro"/>
</dbReference>
<keyword evidence="4 6" id="KW-0238">DNA-binding</keyword>
<dbReference type="SUPFAM" id="SSF88659">
    <property type="entry name" value="Sigma3 and sigma4 domains of RNA polymerase sigma factors"/>
    <property type="match status" value="1"/>
</dbReference>
<organism evidence="9 10">
    <name type="scientific">Mucilaginibacter myungsuensis</name>
    <dbReference type="NCBI Taxonomy" id="649104"/>
    <lineage>
        <taxon>Bacteria</taxon>
        <taxon>Pseudomonadati</taxon>
        <taxon>Bacteroidota</taxon>
        <taxon>Sphingobacteriia</taxon>
        <taxon>Sphingobacteriales</taxon>
        <taxon>Sphingobacteriaceae</taxon>
        <taxon>Mucilaginibacter</taxon>
    </lineage>
</organism>
<evidence type="ECO:0000313" key="10">
    <source>
        <dbReference type="Proteomes" id="UP000622475"/>
    </source>
</evidence>
<feature type="domain" description="RNA polymerase sigma-70 region 2" evidence="7">
    <location>
        <begin position="22"/>
        <end position="87"/>
    </location>
</feature>
<dbReference type="InterPro" id="IPR013249">
    <property type="entry name" value="RNA_pol_sigma70_r4_t2"/>
</dbReference>
<dbReference type="GO" id="GO:0016987">
    <property type="term" value="F:sigma factor activity"/>
    <property type="evidence" value="ECO:0007669"/>
    <property type="project" value="UniProtKB-KW"/>
</dbReference>
<sequence>MDALYIRKVLDGDSEAFRYFLKEYKHMAFTIALAVVKDEFTAEEVVQNAFLKAFRNLDKFHQQAKFSTWFYRIVTNEALMMHKKQKRDIVDLIPEYEEELLDESAILTMQQEEQQHLVNEALKQLSSKEALALRLFYLEEESVKSVGEITGWTTADVKTTMHRARKNLQGVLNQLLNRSLKV</sequence>
<evidence type="ECO:0000256" key="2">
    <source>
        <dbReference type="ARBA" id="ARBA00023015"/>
    </source>
</evidence>
<dbReference type="InterPro" id="IPR013324">
    <property type="entry name" value="RNA_pol_sigma_r3/r4-like"/>
</dbReference>